<dbReference type="EMBL" id="CM039432">
    <property type="protein sequence ID" value="KAI4331805.1"/>
    <property type="molecule type" value="Genomic_DNA"/>
</dbReference>
<keyword evidence="2" id="KW-1185">Reference proteome</keyword>
<sequence length="573" mass="65253">MDSTTSQHVEIRLSNSSSAQFRRPLLTYLPQETKENREIYRQRCVPLYDLALEGNWKEASRMLQKYPILRMAAITNGWKTILHVAAGTDHVHFVEELVKLMDEDELESQDYNGNTALFCAATTGNLQIAEILISKNKSLPTMRGKELIFPVQLAALQGQSEMAWYLYEKTSPMFEDADWNKLFLACIKNGIYEFYLVFVSSADEMIWHFFTLHNQVVKLIISGATQTIVLELVGHLWDVILSDVESEDEIRRIIRDPLFDAAKVGNSEFLAKLMSIYHQADLMWEIDEDKSIIHFAVLHRHAKIFNLIHKIGAIKDVLVTFEDAEGNNLLHCAAKLAPPEQLNSISGAAFQMMHELIWFEEVKKVMQPSFIERKNSNGLTPRELFSKEHEELLEKAKSWMERTADSCRLVSTVIATGVFSAAVSIPGGVNDDGIPNYLKKPAFLIFAVSDATALISASTSILVFLSILISRYAENEFLSSLPFKLMIGLLALFISITSMMVAFSSAMFITYYHGLKLVPGLMSAFAFLQIPLFGFLQYRLWSDIIYSAYYCRFLFRPSNHKHYNKALRCRPCK</sequence>
<proteinExistence type="predicted"/>
<reference evidence="1 2" key="1">
    <citation type="journal article" date="2022" name="DNA Res.">
        <title>Chromosomal-level genome assembly of the orchid tree Bauhinia variegata (Leguminosae; Cercidoideae) supports the allotetraploid origin hypothesis of Bauhinia.</title>
        <authorList>
            <person name="Zhong Y."/>
            <person name="Chen Y."/>
            <person name="Zheng D."/>
            <person name="Pang J."/>
            <person name="Liu Y."/>
            <person name="Luo S."/>
            <person name="Meng S."/>
            <person name="Qian L."/>
            <person name="Wei D."/>
            <person name="Dai S."/>
            <person name="Zhou R."/>
        </authorList>
    </citation>
    <scope>NUCLEOTIDE SEQUENCE [LARGE SCALE GENOMIC DNA]</scope>
    <source>
        <strain evidence="1">BV-YZ2020</strain>
    </source>
</reference>
<protein>
    <submittedName>
        <fullName evidence="1">Uncharacterized protein</fullName>
    </submittedName>
</protein>
<dbReference type="Proteomes" id="UP000828941">
    <property type="component" value="Chromosome 7"/>
</dbReference>
<comment type="caution">
    <text evidence="1">The sequence shown here is derived from an EMBL/GenBank/DDBJ whole genome shotgun (WGS) entry which is preliminary data.</text>
</comment>
<gene>
    <name evidence="1" type="ORF">L6164_016760</name>
</gene>
<organism evidence="1 2">
    <name type="scientific">Bauhinia variegata</name>
    <name type="common">Purple orchid tree</name>
    <name type="synonym">Phanera variegata</name>
    <dbReference type="NCBI Taxonomy" id="167791"/>
    <lineage>
        <taxon>Eukaryota</taxon>
        <taxon>Viridiplantae</taxon>
        <taxon>Streptophyta</taxon>
        <taxon>Embryophyta</taxon>
        <taxon>Tracheophyta</taxon>
        <taxon>Spermatophyta</taxon>
        <taxon>Magnoliopsida</taxon>
        <taxon>eudicotyledons</taxon>
        <taxon>Gunneridae</taxon>
        <taxon>Pentapetalae</taxon>
        <taxon>rosids</taxon>
        <taxon>fabids</taxon>
        <taxon>Fabales</taxon>
        <taxon>Fabaceae</taxon>
        <taxon>Cercidoideae</taxon>
        <taxon>Cercideae</taxon>
        <taxon>Bauhiniinae</taxon>
        <taxon>Bauhinia</taxon>
    </lineage>
</organism>
<evidence type="ECO:0000313" key="2">
    <source>
        <dbReference type="Proteomes" id="UP000828941"/>
    </source>
</evidence>
<evidence type="ECO:0000313" key="1">
    <source>
        <dbReference type="EMBL" id="KAI4331805.1"/>
    </source>
</evidence>
<accession>A0ACB9NAU7</accession>
<name>A0ACB9NAU7_BAUVA</name>